<dbReference type="RefSeq" id="WP_094397452.1">
    <property type="nucleotide sequence ID" value="NZ_CP016893.1"/>
</dbReference>
<dbReference type="SUPFAM" id="SSF50692">
    <property type="entry name" value="ADC-like"/>
    <property type="match status" value="1"/>
</dbReference>
<sequence>MEENLSEIIAKEIVKTMAIKDRSYSIPIGISNRHIHVTQEDLEVLYGKGYALTVKNEVKQPGQFAANETVTIAGPKGSLSNVRILGPVRNYSQIEISRTDSYVLGIKPPIRDSGDLKDSETLAVIGPKGFLIFKNKVICAKRHIHMSKEDAERYGVKNGDLVDVETQGEKGIIFKNVLIRVNDKNKLEMHIDTDEANCCEIKNGEMVRIVKIYKNDEE</sequence>
<comment type="function">
    <text evidence="10">Involved in 1,2-propanediol (1,2-PD) degradation by catalyzing the conversion of propanoyl-CoA to propanoyl-phosphate.</text>
</comment>
<comment type="cofactor">
    <cofactor evidence="1">
        <name>Zn(2+)</name>
        <dbReference type="ChEBI" id="CHEBI:29105"/>
    </cofactor>
</comment>
<dbReference type="Proteomes" id="UP000214975">
    <property type="component" value="Chromosome"/>
</dbReference>
<dbReference type="UniPathway" id="UPA00621"/>
<comment type="catalytic activity">
    <reaction evidence="9 10">
        <text>propanoyl-CoA + phosphate = propanoyl phosphate + CoA</text>
        <dbReference type="Rhea" id="RHEA:28046"/>
        <dbReference type="ChEBI" id="CHEBI:43474"/>
        <dbReference type="ChEBI" id="CHEBI:57287"/>
        <dbReference type="ChEBI" id="CHEBI:57392"/>
        <dbReference type="ChEBI" id="CHEBI:58933"/>
        <dbReference type="EC" id="2.3.1.222"/>
    </reaction>
</comment>
<comment type="pathway">
    <text evidence="10">Polyol metabolism; 1,2-propanediol degradation.</text>
</comment>
<name>A0A223HZS1_THETR</name>
<keyword evidence="7" id="KW-0862">Zinc</keyword>
<dbReference type="EMBL" id="CP016893">
    <property type="protein sequence ID" value="AST57939.1"/>
    <property type="molecule type" value="Genomic_DNA"/>
</dbReference>
<evidence type="ECO:0000256" key="10">
    <source>
        <dbReference type="PIRNR" id="PIRNR010130"/>
    </source>
</evidence>
<keyword evidence="6" id="KW-0479">Metal-binding</keyword>
<organism evidence="11 12">
    <name type="scientific">Thermoanaerobacterium thermosaccharolyticum</name>
    <name type="common">Clostridium thermosaccharolyticum</name>
    <dbReference type="NCBI Taxonomy" id="1517"/>
    <lineage>
        <taxon>Bacteria</taxon>
        <taxon>Bacillati</taxon>
        <taxon>Bacillota</taxon>
        <taxon>Clostridia</taxon>
        <taxon>Thermoanaerobacterales</taxon>
        <taxon>Thermoanaerobacteraceae</taxon>
        <taxon>Thermoanaerobacterium</taxon>
    </lineage>
</organism>
<evidence type="ECO:0000256" key="2">
    <source>
        <dbReference type="ARBA" id="ARBA00007342"/>
    </source>
</evidence>
<evidence type="ECO:0000313" key="12">
    <source>
        <dbReference type="Proteomes" id="UP000214975"/>
    </source>
</evidence>
<accession>A0A223HZS1</accession>
<dbReference type="PANTHER" id="PTHR39453">
    <property type="entry name" value="PHOSPHATE PROPANOYLTRANSFERASE"/>
    <property type="match status" value="1"/>
</dbReference>
<evidence type="ECO:0000256" key="7">
    <source>
        <dbReference type="ARBA" id="ARBA00022833"/>
    </source>
</evidence>
<evidence type="ECO:0000256" key="1">
    <source>
        <dbReference type="ARBA" id="ARBA00001947"/>
    </source>
</evidence>
<evidence type="ECO:0000256" key="9">
    <source>
        <dbReference type="ARBA" id="ARBA00047589"/>
    </source>
</evidence>
<protein>
    <recommendedName>
        <fullName evidence="4 10">Phosphate propanoyltransferase</fullName>
        <ecNumber evidence="3 10">2.3.1.222</ecNumber>
    </recommendedName>
</protein>
<dbReference type="EC" id="2.3.1.222" evidence="3 10"/>
<dbReference type="AlphaFoldDB" id="A0A223HZS1"/>
<dbReference type="NCBIfam" id="NF011652">
    <property type="entry name" value="PRK15070.1"/>
    <property type="match status" value="1"/>
</dbReference>
<evidence type="ECO:0000256" key="5">
    <source>
        <dbReference type="ARBA" id="ARBA00022679"/>
    </source>
</evidence>
<gene>
    <name evidence="11" type="ORF">Thert_01979</name>
</gene>
<comment type="similarity">
    <text evidence="2 10">Belongs to the PduL family.</text>
</comment>
<reference evidence="11 12" key="1">
    <citation type="submission" date="2016-08" db="EMBL/GenBank/DDBJ databases">
        <title>A novel genetic cassette of butanologenic Thermoanaerobacterium thermosaccharolyticum that directly convert cellulose to butanol.</title>
        <authorList>
            <person name="Li T."/>
            <person name="He J."/>
        </authorList>
    </citation>
    <scope>NUCLEOTIDE SEQUENCE [LARGE SCALE GENOMIC DNA]</scope>
    <source>
        <strain evidence="11 12">TG57</strain>
    </source>
</reference>
<dbReference type="InterPro" id="IPR009010">
    <property type="entry name" value="Asp_de-COase-like_dom_sf"/>
</dbReference>
<evidence type="ECO:0000256" key="3">
    <source>
        <dbReference type="ARBA" id="ARBA00012206"/>
    </source>
</evidence>
<evidence type="ECO:0000256" key="4">
    <source>
        <dbReference type="ARBA" id="ARBA00020837"/>
    </source>
</evidence>
<dbReference type="PIRSF" id="PIRSF010130">
    <property type="entry name" value="PduL"/>
    <property type="match status" value="1"/>
</dbReference>
<dbReference type="GO" id="GO:0051144">
    <property type="term" value="P:1,2-propanediol catabolic process"/>
    <property type="evidence" value="ECO:0007669"/>
    <property type="project" value="UniProtKB-UniPathway"/>
</dbReference>
<dbReference type="InterPro" id="IPR008300">
    <property type="entry name" value="PTAC"/>
</dbReference>
<dbReference type="GO" id="GO:0016747">
    <property type="term" value="F:acyltransferase activity, transferring groups other than amino-acyl groups"/>
    <property type="evidence" value="ECO:0007669"/>
    <property type="project" value="InterPro"/>
</dbReference>
<evidence type="ECO:0000256" key="8">
    <source>
        <dbReference type="ARBA" id="ARBA00023315"/>
    </source>
</evidence>
<keyword evidence="8 10" id="KW-0012">Acyltransferase</keyword>
<dbReference type="PANTHER" id="PTHR39453:SF1">
    <property type="entry name" value="PHOSPHATE PROPANOYLTRANSFERASE"/>
    <property type="match status" value="1"/>
</dbReference>
<proteinExistence type="inferred from homology"/>
<dbReference type="GO" id="GO:0046872">
    <property type="term" value="F:metal ion binding"/>
    <property type="evidence" value="ECO:0007669"/>
    <property type="project" value="UniProtKB-KW"/>
</dbReference>
<keyword evidence="5 10" id="KW-0808">Transferase</keyword>
<evidence type="ECO:0000256" key="6">
    <source>
        <dbReference type="ARBA" id="ARBA00022723"/>
    </source>
</evidence>
<dbReference type="Pfam" id="PF06130">
    <property type="entry name" value="PTAC"/>
    <property type="match status" value="1"/>
</dbReference>
<evidence type="ECO:0000313" key="11">
    <source>
        <dbReference type="EMBL" id="AST57939.1"/>
    </source>
</evidence>